<dbReference type="GeneID" id="29558435"/>
<evidence type="ECO:0008006" key="3">
    <source>
        <dbReference type="Google" id="ProtNLM"/>
    </source>
</evidence>
<proteinExistence type="predicted"/>
<reference evidence="1" key="1">
    <citation type="submission" date="2013-04" db="EMBL/GenBank/DDBJ databases">
        <title>The genome sequencing project of 58 acetic acid bacteria.</title>
        <authorList>
            <person name="Okamoto-Kainuma A."/>
            <person name="Ishikawa M."/>
            <person name="Umino S."/>
            <person name="Koizumi Y."/>
            <person name="Shiwa Y."/>
            <person name="Yoshikawa H."/>
            <person name="Matsutani M."/>
            <person name="Matsushita K."/>
        </authorList>
    </citation>
    <scope>NUCLEOTIDE SEQUENCE</scope>
    <source>
        <strain evidence="1">DSM 14337</strain>
    </source>
</reference>
<evidence type="ECO:0000313" key="1">
    <source>
        <dbReference type="EMBL" id="GBQ80687.1"/>
    </source>
</evidence>
<keyword evidence="2" id="KW-1185">Reference proteome</keyword>
<dbReference type="Proteomes" id="UP001065047">
    <property type="component" value="Unassembled WGS sequence"/>
</dbReference>
<dbReference type="EMBL" id="BAPF01000029">
    <property type="protein sequence ID" value="GBQ80687.1"/>
    <property type="molecule type" value="Genomic_DNA"/>
</dbReference>
<accession>A0ABQ0PU47</accession>
<evidence type="ECO:0000313" key="2">
    <source>
        <dbReference type="Proteomes" id="UP001065047"/>
    </source>
</evidence>
<dbReference type="CDD" id="cd19166">
    <property type="entry name" value="HemeO-bac"/>
    <property type="match status" value="1"/>
</dbReference>
<name>A0ABQ0PU47_9PROT</name>
<protein>
    <recommendedName>
        <fullName evidence="3">Heme oxygenase</fullName>
    </recommendedName>
</protein>
<dbReference type="InterPro" id="IPR016084">
    <property type="entry name" value="Haem_Oase-like_multi-hlx"/>
</dbReference>
<organism evidence="1 2">
    <name type="scientific">Acetobacter malorum DSM 14337</name>
    <dbReference type="NCBI Taxonomy" id="1307910"/>
    <lineage>
        <taxon>Bacteria</taxon>
        <taxon>Pseudomonadati</taxon>
        <taxon>Pseudomonadota</taxon>
        <taxon>Alphaproteobacteria</taxon>
        <taxon>Acetobacterales</taxon>
        <taxon>Acetobacteraceae</taxon>
        <taxon>Acetobacter</taxon>
    </lineage>
</organism>
<dbReference type="RefSeq" id="WP_061506837.1">
    <property type="nucleotide sequence ID" value="NZ_BAPF01000029.1"/>
</dbReference>
<dbReference type="Gene3D" id="1.20.910.10">
    <property type="entry name" value="Heme oxygenase-like"/>
    <property type="match status" value="1"/>
</dbReference>
<sequence>MTQSSRRFFLRDKTQSDHTELDQLIGPLTSEPAYRRYLKSLTAFRRGAEQAISMVKWPESLSEWAPVSLTVIMQADLKDLQETHTPLPAFSPPASIPALLGVLYVLEGSSLGARFLARQVAALGYTQDFGARHLAIQTASPDNWQHFLRLLDTAPEWNAEAAADAAHSLFRYAIAAVRHTDSLTETPHG</sequence>
<dbReference type="SUPFAM" id="SSF48613">
    <property type="entry name" value="Heme oxygenase-like"/>
    <property type="match status" value="1"/>
</dbReference>
<comment type="caution">
    <text evidence="1">The sequence shown here is derived from an EMBL/GenBank/DDBJ whole genome shotgun (WGS) entry which is preliminary data.</text>
</comment>
<gene>
    <name evidence="1" type="ORF">AA14337_1809</name>
</gene>